<proteinExistence type="predicted"/>
<dbReference type="Proteomes" id="UP000597762">
    <property type="component" value="Unassembled WGS sequence"/>
</dbReference>
<dbReference type="InterPro" id="IPR050713">
    <property type="entry name" value="RTP_Phos/Ushers"/>
</dbReference>
<dbReference type="SUPFAM" id="SSF49265">
    <property type="entry name" value="Fibronectin type III"/>
    <property type="match status" value="2"/>
</dbReference>
<dbReference type="CDD" id="cd00063">
    <property type="entry name" value="FN3"/>
    <property type="match status" value="3"/>
</dbReference>
<dbReference type="InterPro" id="IPR003961">
    <property type="entry name" value="FN3_dom"/>
</dbReference>
<dbReference type="GO" id="GO:0016020">
    <property type="term" value="C:membrane"/>
    <property type="evidence" value="ECO:0007669"/>
    <property type="project" value="UniProtKB-SubCell"/>
</dbReference>
<feature type="compositionally biased region" description="Low complexity" evidence="2">
    <location>
        <begin position="642"/>
        <end position="655"/>
    </location>
</feature>
<feature type="region of interest" description="Disordered" evidence="2">
    <location>
        <begin position="855"/>
        <end position="881"/>
    </location>
</feature>
<feature type="domain" description="Letm1 RBD" evidence="5">
    <location>
        <begin position="1218"/>
        <end position="1415"/>
    </location>
</feature>
<dbReference type="PANTHER" id="PTHR46957">
    <property type="entry name" value="CYTOKINE RECEPTOR"/>
    <property type="match status" value="1"/>
</dbReference>
<evidence type="ECO:0000256" key="2">
    <source>
        <dbReference type="SAM" id="MobiDB-lite"/>
    </source>
</evidence>
<dbReference type="OrthoDB" id="73691at2759"/>
<evidence type="ECO:0000259" key="4">
    <source>
        <dbReference type="PROSITE" id="PS50853"/>
    </source>
</evidence>
<feature type="domain" description="Fibronectin type-III" evidence="4">
    <location>
        <begin position="173"/>
        <end position="266"/>
    </location>
</feature>
<evidence type="ECO:0000259" key="5">
    <source>
        <dbReference type="PROSITE" id="PS51758"/>
    </source>
</evidence>
<organism evidence="6 7">
    <name type="scientific">Acanthosepion pharaonis</name>
    <name type="common">Pharaoh cuttlefish</name>
    <name type="synonym">Sepia pharaonis</name>
    <dbReference type="NCBI Taxonomy" id="158019"/>
    <lineage>
        <taxon>Eukaryota</taxon>
        <taxon>Metazoa</taxon>
        <taxon>Spiralia</taxon>
        <taxon>Lophotrochozoa</taxon>
        <taxon>Mollusca</taxon>
        <taxon>Cephalopoda</taxon>
        <taxon>Coleoidea</taxon>
        <taxon>Decapodiformes</taxon>
        <taxon>Sepiida</taxon>
        <taxon>Sepiina</taxon>
        <taxon>Sepiidae</taxon>
        <taxon>Acanthosepion</taxon>
    </lineage>
</organism>
<feature type="domain" description="Fibronectin type-III" evidence="4">
    <location>
        <begin position="269"/>
        <end position="353"/>
    </location>
</feature>
<feature type="region of interest" description="Disordered" evidence="2">
    <location>
        <begin position="253"/>
        <end position="272"/>
    </location>
</feature>
<feature type="chain" id="PRO_5032439088" evidence="3">
    <location>
        <begin position="25"/>
        <end position="1446"/>
    </location>
</feature>
<evidence type="ECO:0000256" key="1">
    <source>
        <dbReference type="PROSITE-ProRule" id="PRU01094"/>
    </source>
</evidence>
<keyword evidence="1" id="KW-0496">Mitochondrion</keyword>
<reference evidence="6" key="1">
    <citation type="submission" date="2021-01" db="EMBL/GenBank/DDBJ databases">
        <authorList>
            <person name="Li R."/>
            <person name="Bekaert M."/>
        </authorList>
    </citation>
    <scope>NUCLEOTIDE SEQUENCE</scope>
    <source>
        <strain evidence="6">Farmed</strain>
    </source>
</reference>
<feature type="domain" description="Fibronectin type-III" evidence="4">
    <location>
        <begin position="83"/>
        <end position="170"/>
    </location>
</feature>
<evidence type="ECO:0000313" key="6">
    <source>
        <dbReference type="EMBL" id="CAE1175677.1"/>
    </source>
</evidence>
<dbReference type="InterPro" id="IPR033122">
    <property type="entry name" value="LETM1-like_RBD"/>
</dbReference>
<dbReference type="GO" id="GO:0043022">
    <property type="term" value="F:ribosome binding"/>
    <property type="evidence" value="ECO:0007669"/>
    <property type="project" value="InterPro"/>
</dbReference>
<dbReference type="PROSITE" id="PS51758">
    <property type="entry name" value="LETM1_RBD"/>
    <property type="match status" value="1"/>
</dbReference>
<name>A0A812BBU5_ACAPH</name>
<dbReference type="InterPro" id="IPR013783">
    <property type="entry name" value="Ig-like_fold"/>
</dbReference>
<dbReference type="Pfam" id="PF07766">
    <property type="entry name" value="LETM1_RBD"/>
    <property type="match status" value="1"/>
</dbReference>
<dbReference type="Pfam" id="PF00041">
    <property type="entry name" value="fn3"/>
    <property type="match status" value="2"/>
</dbReference>
<dbReference type="SMART" id="SM00060">
    <property type="entry name" value="FN3"/>
    <property type="match status" value="3"/>
</dbReference>
<dbReference type="PANTHER" id="PTHR46957:SF3">
    <property type="entry name" value="CYTOKINE RECEPTOR"/>
    <property type="match status" value="1"/>
</dbReference>
<dbReference type="Gene3D" id="2.60.40.10">
    <property type="entry name" value="Immunoglobulins"/>
    <property type="match status" value="3"/>
</dbReference>
<dbReference type="InterPro" id="IPR036116">
    <property type="entry name" value="FN3_sf"/>
</dbReference>
<comment type="caution">
    <text evidence="6">The sequence shown here is derived from an EMBL/GenBank/DDBJ whole genome shotgun (WGS) entry which is preliminary data.</text>
</comment>
<gene>
    <name evidence="6" type="ORF">SPHA_13771</name>
</gene>
<dbReference type="PROSITE" id="PS50853">
    <property type="entry name" value="FN3"/>
    <property type="match status" value="3"/>
</dbReference>
<feature type="signal peptide" evidence="3">
    <location>
        <begin position="1"/>
        <end position="24"/>
    </location>
</feature>
<protein>
    <submittedName>
        <fullName evidence="6">Uncharacterized protein</fullName>
    </submittedName>
</protein>
<evidence type="ECO:0000313" key="7">
    <source>
        <dbReference type="Proteomes" id="UP000597762"/>
    </source>
</evidence>
<sequence>MIIFLYHICFNCLNLSLTLTLSHSLSLSLSFTLSHSLSLTHSLTHSLHIYIIQSFTRVLEENPNAELKAEVTSALEFLKRLPKPDPPKVQNISASEVKVKWNPVISKSGFPITYKVFKDNQCMFEGKDCDEFLIDSLQPAREYVIQLQACAEGDDSPLSDTVAAVTVEEVPSPPLNLQVLGRTVNLLKISWDRPQYYNGTIKVYHVLTEITDETGSSQTFESTAPETSAIISGLTAGTTYKVQVLAVNSKGKGHPASIEARTSEAGSHVPPKPNVTVIGRNELHVTWSTPAEPLGRIHHYELSMDSSVVYSGNDMHFHIHRLTPDTEYNFVVSAVTSEGRFDSKIVKKRTAKDEYEVNSAKVLTTAEIARAAEETNAQTSVSRRCKSACIPLKSGRPSSKVKNISKEIPRPGKTPTANSHSIKRSSLHSAIQRFDCNQRKMSVKSSSATCTANRTNHDAKSNRKSVRMFPSYINISLGSSNQKDDVMNVVRNGRLVRTNTFVLSQSNRSSGRQLDKSANGIEAGVLCGAASTPVQNDYNCRKTIDVTNTMTSINDSRSPMIHSACRMWSVPSAFRSKSAVRNQSKKSSTAINSRFSNYFIRSCHENQARSVFNSHRWLAMESRPCLELRVPVSTPETANTLSTSSGKSSTYSDSSSTDKKQVCFEDISMQDDQETDSKNPITQEGINQESLLQCLQTLEINDKITNGQVGTTKSDQDSLSGIQISSENTEPQIIDLSEASTDCKEKNKSEEFIRVCSEICEHSSKTECDEDANSYKSHVCKGLGDLDKTLPARSRKLEIESGYDRNSRFLSKTSNILPFNENNLNSEKFWKKTDAYNKRVKPRTVRSARILKYNRSTSAPRRPGTVSVSESGRQRLTGDKSTCSEAILKSESSAKSLGIRTMSLTPTPNITGPCHKNSLFSEGFVPSQLRTQPCNLNLRQLQRIHTTLLGIRGDNDKLVIETLLYQRNQNQQRNMTQTNDLRKSSKRLIQRSATMRGSSHSYRKELITGTSKIPLSSACIRLVSLYCSRCLQGTPNLVTREFHAKSIVFRSPAGTQVWWARVTTTLTPTSQQQQPRWYSLSHPPDTVSPPSKLKRYLVDNCVRFAEWYERFLERRYPKVFQVYKIFKIGIRDFIMDTKMYYLVTTNLWTGKSLNDFTRKELEVYKQYPRDVWKVSPVLIISALPFANYIVFPIAYMYPKWFLSPQFWTSEQKEAIWGEQLAKRLGHCPVVLRNLRARHAHMDDDHPLQEKLKNMLNKIRHLQSLTVKEILALKPLFEDYPCHLEKISIAYVRQLAKCNGLPLRRSKLIDATLIVHYTDLALGREGIENLSNEELAKACYSRSLNPVGISRNEQLQYLCQWVEVSRAINAHMSTITDVPFFPSPSPLLLPSQKPPTLYSSLSVFSYKSSTITTDTSPRQHHCCHHTSPTCLIFTCNKPLFLCLFYHI</sequence>
<keyword evidence="3" id="KW-0732">Signal</keyword>
<feature type="region of interest" description="Disordered" evidence="2">
    <location>
        <begin position="392"/>
        <end position="426"/>
    </location>
</feature>
<evidence type="ECO:0000256" key="3">
    <source>
        <dbReference type="SAM" id="SignalP"/>
    </source>
</evidence>
<feature type="region of interest" description="Disordered" evidence="2">
    <location>
        <begin position="636"/>
        <end position="657"/>
    </location>
</feature>
<dbReference type="EMBL" id="CAHIKZ030000462">
    <property type="protein sequence ID" value="CAE1175677.1"/>
    <property type="molecule type" value="Genomic_DNA"/>
</dbReference>
<accession>A0A812BBU5</accession>
<keyword evidence="7" id="KW-1185">Reference proteome</keyword>